<comment type="caution">
    <text evidence="1">The sequence shown here is derived from an EMBL/GenBank/DDBJ whole genome shotgun (WGS) entry which is preliminary data.</text>
</comment>
<dbReference type="OrthoDB" id="1190657at2"/>
<gene>
    <name evidence="1" type="ORF">ACM46_10250</name>
</gene>
<dbReference type="PATRIC" id="fig|558151.6.peg.2162"/>
<keyword evidence="2" id="KW-1185">Reference proteome</keyword>
<name>A0A0J7IER7_9FLAO</name>
<dbReference type="AlphaFoldDB" id="A0A0J7IER7"/>
<organism evidence="1 2">
    <name type="scientific">Chryseobacterium angstadtii</name>
    <dbReference type="NCBI Taxonomy" id="558151"/>
    <lineage>
        <taxon>Bacteria</taxon>
        <taxon>Pseudomonadati</taxon>
        <taxon>Bacteroidota</taxon>
        <taxon>Flavobacteriia</taxon>
        <taxon>Flavobacteriales</taxon>
        <taxon>Weeksellaceae</taxon>
        <taxon>Chryseobacterium group</taxon>
        <taxon>Chryseobacterium</taxon>
    </lineage>
</organism>
<sequence length="116" mass="11822">MASQNPVINQSGSASIKSGQFCTWNTANGTNSTITIANSSRSNVLKFAISGAPGSGIIVDDAGNSRSAFDGVYSLKPNSPNIVVTAFGDFGGSTVTITNITNAQNDAEATIQCQTS</sequence>
<evidence type="ECO:0000313" key="2">
    <source>
        <dbReference type="Proteomes" id="UP000036261"/>
    </source>
</evidence>
<accession>A0A0J7IER7</accession>
<protein>
    <submittedName>
        <fullName evidence="1">Uncharacterized protein</fullName>
    </submittedName>
</protein>
<dbReference type="Proteomes" id="UP000036261">
    <property type="component" value="Unassembled WGS sequence"/>
</dbReference>
<reference evidence="1 2" key="1">
    <citation type="journal article" date="2013" name="Int. J. Syst. Evol. Microbiol.">
        <title>Chryseobacterium angstadtii sp. nov., isolated from a newt tank.</title>
        <authorList>
            <person name="Kirk K.E."/>
            <person name="Hoffman J.A."/>
            <person name="Smith K.A."/>
            <person name="Strahan B.L."/>
            <person name="Failor K.C."/>
            <person name="Krebs J.E."/>
            <person name="Gale A.N."/>
            <person name="Do T.D."/>
            <person name="Sontag T.C."/>
            <person name="Batties A.M."/>
            <person name="Mistiszyn K."/>
            <person name="Newman J.D."/>
        </authorList>
    </citation>
    <scope>NUCLEOTIDE SEQUENCE [LARGE SCALE GENOMIC DNA]</scope>
    <source>
        <strain evidence="1 2">KM</strain>
    </source>
</reference>
<dbReference type="STRING" id="558151.ACM46_10250"/>
<evidence type="ECO:0000313" key="1">
    <source>
        <dbReference type="EMBL" id="KMQ64622.1"/>
    </source>
</evidence>
<proteinExistence type="predicted"/>
<dbReference type="RefSeq" id="WP_048506550.1">
    <property type="nucleotide sequence ID" value="NZ_LFND01000003.1"/>
</dbReference>
<dbReference type="EMBL" id="LFND01000003">
    <property type="protein sequence ID" value="KMQ64622.1"/>
    <property type="molecule type" value="Genomic_DNA"/>
</dbReference>